<gene>
    <name evidence="3" type="ORF">G7K_3723-t1</name>
</gene>
<evidence type="ECO:0008006" key="5">
    <source>
        <dbReference type="Google" id="ProtNLM"/>
    </source>
</evidence>
<proteinExistence type="inferred from homology"/>
<name>A0A0E9NI99_SAICN</name>
<protein>
    <recommendedName>
        <fullName evidence="5">RNA polymerase I-specific transcription initiation factor RRN3</fullName>
    </recommendedName>
</protein>
<organism evidence="3 4">
    <name type="scientific">Saitoella complicata (strain BCRC 22490 / CBS 7301 / JCM 7358 / NBRC 10748 / NRRL Y-17804)</name>
    <dbReference type="NCBI Taxonomy" id="698492"/>
    <lineage>
        <taxon>Eukaryota</taxon>
        <taxon>Fungi</taxon>
        <taxon>Dikarya</taxon>
        <taxon>Ascomycota</taxon>
        <taxon>Taphrinomycotina</taxon>
        <taxon>Taphrinomycotina incertae sedis</taxon>
        <taxon>Saitoella</taxon>
    </lineage>
</organism>
<dbReference type="GO" id="GO:0005634">
    <property type="term" value="C:nucleus"/>
    <property type="evidence" value="ECO:0007669"/>
    <property type="project" value="TreeGrafter"/>
</dbReference>
<dbReference type="GO" id="GO:0006361">
    <property type="term" value="P:transcription initiation at RNA polymerase I promoter"/>
    <property type="evidence" value="ECO:0007669"/>
    <property type="project" value="InterPro"/>
</dbReference>
<comment type="caution">
    <text evidence="3">The sequence shown here is derived from an EMBL/GenBank/DDBJ whole genome shotgun (WGS) entry which is preliminary data.</text>
</comment>
<keyword evidence="4" id="KW-1185">Reference proteome</keyword>
<dbReference type="GO" id="GO:0001181">
    <property type="term" value="F:RNA polymerase I general transcription initiation factor activity"/>
    <property type="evidence" value="ECO:0007669"/>
    <property type="project" value="InterPro"/>
</dbReference>
<evidence type="ECO:0000256" key="2">
    <source>
        <dbReference type="SAM" id="MobiDB-lite"/>
    </source>
</evidence>
<reference evidence="3 4" key="2">
    <citation type="journal article" date="2014" name="J. Gen. Appl. Microbiol.">
        <title>The early diverging ascomycetous budding yeast Saitoella complicata has three histone deacetylases belonging to the Clr6, Hos2, and Rpd3 lineages.</title>
        <authorList>
            <person name="Nishida H."/>
            <person name="Matsumoto T."/>
            <person name="Kondo S."/>
            <person name="Hamamoto M."/>
            <person name="Yoshikawa H."/>
        </authorList>
    </citation>
    <scope>NUCLEOTIDE SEQUENCE [LARGE SCALE GENOMIC DNA]</scope>
    <source>
        <strain evidence="3 4">NRRL Y-17804</strain>
    </source>
</reference>
<dbReference type="PANTHER" id="PTHR12790:SF0">
    <property type="entry name" value="RNA POLYMERASE I-SPECIFIC TRANSCRIPTION INITIATION FACTOR RRN3-RELATED"/>
    <property type="match status" value="1"/>
</dbReference>
<dbReference type="STRING" id="698492.A0A0E9NI99"/>
<dbReference type="OMA" id="VCSPAIV"/>
<feature type="compositionally biased region" description="Acidic residues" evidence="2">
    <location>
        <begin position="611"/>
        <end position="644"/>
    </location>
</feature>
<evidence type="ECO:0000256" key="1">
    <source>
        <dbReference type="ARBA" id="ARBA00010098"/>
    </source>
</evidence>
<feature type="compositionally biased region" description="Polar residues" evidence="2">
    <location>
        <begin position="8"/>
        <end position="31"/>
    </location>
</feature>
<comment type="similarity">
    <text evidence="1">Belongs to the RRN3 family.</text>
</comment>
<dbReference type="GO" id="GO:0001042">
    <property type="term" value="F:RNA polymerase I core binding"/>
    <property type="evidence" value="ECO:0007669"/>
    <property type="project" value="TreeGrafter"/>
</dbReference>
<accession>A0A0E9NI99</accession>
<dbReference type="Pfam" id="PF05327">
    <property type="entry name" value="RRN3"/>
    <property type="match status" value="1"/>
</dbReference>
<sequence length="644" mass="72130">MVSIIPRTESSSSTTPNLELPNSNGGTSASKTAPAETETDAKLSQTMFLAFVSNALDARLKGDYSPFEDLQRLFTVKPTAPDAPSSSQLRQILGALTNHVSRLDSSASILVRAIIGCHWAGRDDLFVGAYVRFLGNLVSAHAGYIPLVTHMLVQHLSLVPISLGRLPNHDPVPRSLIHDRAHFALQYILELVPTATPSLMPVLSAEFPHKSENKLAQVTYVTNLLRVLQYAPVLRGQVMNLLIDKIIQIDVEIQVNLDELDEEHEILEEDVPNGISDANFMATAKEGPHAQLLAEIAEADAADLDEDDDEDLEMSVQNIKDMVDKLDCMLMVMFDYLTPTFLSEPALLTPGGIMNSDAFSDISFEYLLQAFDTTILSTFRSRYTQFIIFWASQTSPRFIDAFLGVAIERALDPSRPQIARQAASAYVASFVARAKKLDRPAVRTVVGMLCTWLHTYIEDREEECVGADVGKFGGFYAVVQAVFYIFCFRWRELKGDDEENEDVMEGEDGETDKWAPGLEVLNRAILSRFNPLKVCSPVVVSQFARVANHLGLLYAYSVMEQNRRLGGAGNYMNANLNKEVESYFPFDPYRLKRSQGYVKDMYVEWQNIPGLDDEEDSEEEDEDEDEDEESEEEYDEDMDESMMD</sequence>
<feature type="region of interest" description="Disordered" evidence="2">
    <location>
        <begin position="608"/>
        <end position="644"/>
    </location>
</feature>
<evidence type="ECO:0000313" key="3">
    <source>
        <dbReference type="EMBL" id="GAO49574.1"/>
    </source>
</evidence>
<dbReference type="EMBL" id="BACD03000024">
    <property type="protein sequence ID" value="GAO49574.1"/>
    <property type="molecule type" value="Genomic_DNA"/>
</dbReference>
<dbReference type="AlphaFoldDB" id="A0A0E9NI99"/>
<evidence type="ECO:0000313" key="4">
    <source>
        <dbReference type="Proteomes" id="UP000033140"/>
    </source>
</evidence>
<feature type="region of interest" description="Disordered" evidence="2">
    <location>
        <begin position="1"/>
        <end position="37"/>
    </location>
</feature>
<reference evidence="3 4" key="1">
    <citation type="journal article" date="2011" name="J. Gen. Appl. Microbiol.">
        <title>Draft genome sequencing of the enigmatic yeast Saitoella complicata.</title>
        <authorList>
            <person name="Nishida H."/>
            <person name="Hamamoto M."/>
            <person name="Sugiyama J."/>
        </authorList>
    </citation>
    <scope>NUCLEOTIDE SEQUENCE [LARGE SCALE GENOMIC DNA]</scope>
    <source>
        <strain evidence="3 4">NRRL Y-17804</strain>
    </source>
</reference>
<reference evidence="3 4" key="3">
    <citation type="journal article" date="2015" name="Genome Announc.">
        <title>Draft Genome Sequence of the Archiascomycetous Yeast Saitoella complicata.</title>
        <authorList>
            <person name="Yamauchi K."/>
            <person name="Kondo S."/>
            <person name="Hamamoto M."/>
            <person name="Takahashi Y."/>
            <person name="Ogura Y."/>
            <person name="Hayashi T."/>
            <person name="Nishida H."/>
        </authorList>
    </citation>
    <scope>NUCLEOTIDE SEQUENCE [LARGE SCALE GENOMIC DNA]</scope>
    <source>
        <strain evidence="3 4">NRRL Y-17804</strain>
    </source>
</reference>
<dbReference type="Proteomes" id="UP000033140">
    <property type="component" value="Unassembled WGS sequence"/>
</dbReference>
<dbReference type="PANTHER" id="PTHR12790">
    <property type="entry name" value="TRANSCRIPTION INITIATION FACTOR IA RRN3"/>
    <property type="match status" value="1"/>
</dbReference>
<dbReference type="InterPro" id="IPR007991">
    <property type="entry name" value="RNA_pol_I_trans_ini_fac_RRN3"/>
</dbReference>